<sequence length="295" mass="32040">MAAPKTIPFLIANAFTSDRYAGNPAAVVFTTPELDLSDDTMNKIARNFNQTMTAFVAGGTVEGDEASFDIKWFNGTQEWAICGHATIAALKAIRSTEGMVPASIKTYRFRRRAGSDLTIVVLVEDEQFEMTIPATEVTEITGEEASRLRAIYERAFGKQLSVRFIGRGGPGFDSYVIIDIDTQDPLADYQVNIEVLRETGHLCNVFTSESLDPGTAFVSRNFAPLAGLPEDHVSGSTNSLLAPYWSKRKGLGASLMPAKQVSPRGGDVGVTWNESERTVHLKAHAVLVAGGELYL</sequence>
<dbReference type="PANTHER" id="PTHR13774">
    <property type="entry name" value="PHENAZINE BIOSYNTHESIS PROTEIN"/>
    <property type="match status" value="1"/>
</dbReference>
<evidence type="ECO:0000313" key="3">
    <source>
        <dbReference type="EMBL" id="TFK53629.1"/>
    </source>
</evidence>
<dbReference type="EMBL" id="ML213507">
    <property type="protein sequence ID" value="TFK53629.1"/>
    <property type="molecule type" value="Genomic_DNA"/>
</dbReference>
<evidence type="ECO:0000313" key="4">
    <source>
        <dbReference type="Proteomes" id="UP000305948"/>
    </source>
</evidence>
<dbReference type="Gene3D" id="3.10.310.10">
    <property type="entry name" value="Diaminopimelate Epimerase, Chain A, domain 1"/>
    <property type="match status" value="2"/>
</dbReference>
<dbReference type="Proteomes" id="UP000305948">
    <property type="component" value="Unassembled WGS sequence"/>
</dbReference>
<dbReference type="OrthoDB" id="75169at2759"/>
<evidence type="ECO:0000256" key="1">
    <source>
        <dbReference type="ARBA" id="ARBA00008270"/>
    </source>
</evidence>
<gene>
    <name evidence="3" type="ORF">OE88DRAFT_1265080</name>
</gene>
<dbReference type="GO" id="GO:0016853">
    <property type="term" value="F:isomerase activity"/>
    <property type="evidence" value="ECO:0007669"/>
    <property type="project" value="UniProtKB-KW"/>
</dbReference>
<dbReference type="AlphaFoldDB" id="A0A5C3N745"/>
<name>A0A5C3N745_9AGAM</name>
<dbReference type="SUPFAM" id="SSF54506">
    <property type="entry name" value="Diaminopimelate epimerase-like"/>
    <property type="match status" value="1"/>
</dbReference>
<keyword evidence="4" id="KW-1185">Reference proteome</keyword>
<reference evidence="3 4" key="1">
    <citation type="journal article" date="2019" name="Nat. Ecol. Evol.">
        <title>Megaphylogeny resolves global patterns of mushroom evolution.</title>
        <authorList>
            <person name="Varga T."/>
            <person name="Krizsan K."/>
            <person name="Foldi C."/>
            <person name="Dima B."/>
            <person name="Sanchez-Garcia M."/>
            <person name="Sanchez-Ramirez S."/>
            <person name="Szollosi G.J."/>
            <person name="Szarkandi J.G."/>
            <person name="Papp V."/>
            <person name="Albert L."/>
            <person name="Andreopoulos W."/>
            <person name="Angelini C."/>
            <person name="Antonin V."/>
            <person name="Barry K.W."/>
            <person name="Bougher N.L."/>
            <person name="Buchanan P."/>
            <person name="Buyck B."/>
            <person name="Bense V."/>
            <person name="Catcheside P."/>
            <person name="Chovatia M."/>
            <person name="Cooper J."/>
            <person name="Damon W."/>
            <person name="Desjardin D."/>
            <person name="Finy P."/>
            <person name="Geml J."/>
            <person name="Haridas S."/>
            <person name="Hughes K."/>
            <person name="Justo A."/>
            <person name="Karasinski D."/>
            <person name="Kautmanova I."/>
            <person name="Kiss B."/>
            <person name="Kocsube S."/>
            <person name="Kotiranta H."/>
            <person name="LaButti K.M."/>
            <person name="Lechner B.E."/>
            <person name="Liimatainen K."/>
            <person name="Lipzen A."/>
            <person name="Lukacs Z."/>
            <person name="Mihaltcheva S."/>
            <person name="Morgado L.N."/>
            <person name="Niskanen T."/>
            <person name="Noordeloos M.E."/>
            <person name="Ohm R.A."/>
            <person name="Ortiz-Santana B."/>
            <person name="Ovrebo C."/>
            <person name="Racz N."/>
            <person name="Riley R."/>
            <person name="Savchenko A."/>
            <person name="Shiryaev A."/>
            <person name="Soop K."/>
            <person name="Spirin V."/>
            <person name="Szebenyi C."/>
            <person name="Tomsovsky M."/>
            <person name="Tulloss R.E."/>
            <person name="Uehling J."/>
            <person name="Grigoriev I.V."/>
            <person name="Vagvolgyi C."/>
            <person name="Papp T."/>
            <person name="Martin F.M."/>
            <person name="Miettinen O."/>
            <person name="Hibbett D.S."/>
            <person name="Nagy L.G."/>
        </authorList>
    </citation>
    <scope>NUCLEOTIDE SEQUENCE [LARGE SCALE GENOMIC DNA]</scope>
    <source>
        <strain evidence="3 4">OMC1185</strain>
    </source>
</reference>
<dbReference type="GO" id="GO:0005737">
    <property type="term" value="C:cytoplasm"/>
    <property type="evidence" value="ECO:0007669"/>
    <property type="project" value="TreeGrafter"/>
</dbReference>
<dbReference type="NCBIfam" id="TIGR00654">
    <property type="entry name" value="PhzF_family"/>
    <property type="match status" value="1"/>
</dbReference>
<dbReference type="PIRSF" id="PIRSF016184">
    <property type="entry name" value="PhzC_PhzF"/>
    <property type="match status" value="1"/>
</dbReference>
<accession>A0A5C3N745</accession>
<dbReference type="InterPro" id="IPR003719">
    <property type="entry name" value="Phenazine_PhzF-like"/>
</dbReference>
<dbReference type="Pfam" id="PF02567">
    <property type="entry name" value="PhzC-PhzF"/>
    <property type="match status" value="1"/>
</dbReference>
<evidence type="ECO:0000256" key="2">
    <source>
        <dbReference type="ARBA" id="ARBA00023235"/>
    </source>
</evidence>
<dbReference type="PANTHER" id="PTHR13774:SF17">
    <property type="entry name" value="PHENAZINE BIOSYNTHESIS-LIKE DOMAIN-CONTAINING PROTEIN"/>
    <property type="match status" value="1"/>
</dbReference>
<proteinExistence type="inferred from homology"/>
<keyword evidence="2" id="KW-0413">Isomerase</keyword>
<organism evidence="3 4">
    <name type="scientific">Heliocybe sulcata</name>
    <dbReference type="NCBI Taxonomy" id="5364"/>
    <lineage>
        <taxon>Eukaryota</taxon>
        <taxon>Fungi</taxon>
        <taxon>Dikarya</taxon>
        <taxon>Basidiomycota</taxon>
        <taxon>Agaricomycotina</taxon>
        <taxon>Agaricomycetes</taxon>
        <taxon>Gloeophyllales</taxon>
        <taxon>Gloeophyllaceae</taxon>
        <taxon>Heliocybe</taxon>
    </lineage>
</organism>
<comment type="similarity">
    <text evidence="1">Belongs to the PhzF family.</text>
</comment>
<protein>
    <submittedName>
        <fullName evidence="3">Diaminopimelate epimerase-like protein</fullName>
    </submittedName>
</protein>